<proteinExistence type="predicted"/>
<evidence type="ECO:0000313" key="2">
    <source>
        <dbReference type="Proteomes" id="UP001497644"/>
    </source>
</evidence>
<dbReference type="EMBL" id="OZ034833">
    <property type="protein sequence ID" value="CAL1674901.1"/>
    <property type="molecule type" value="Genomic_DNA"/>
</dbReference>
<evidence type="ECO:0000313" key="1">
    <source>
        <dbReference type="EMBL" id="CAL1674901.1"/>
    </source>
</evidence>
<dbReference type="AlphaFoldDB" id="A0AAV2N4C1"/>
<accession>A0AAV2N4C1</accession>
<gene>
    <name evidence="1" type="ORF">LPLAT_LOCUS1427</name>
</gene>
<reference evidence="1" key="1">
    <citation type="submission" date="2024-04" db="EMBL/GenBank/DDBJ databases">
        <authorList>
            <consortium name="Molecular Ecology Group"/>
        </authorList>
    </citation>
    <scope>NUCLEOTIDE SEQUENCE</scope>
</reference>
<sequence>MEAGRNIDGGPERTSLFSPIEEWKPECGGGIQIFANHSAEAGGEEWFGNPFSRDYRGPMWLWLADGSLPNRASPR</sequence>
<dbReference type="Proteomes" id="UP001497644">
    <property type="component" value="Chromosome 10"/>
</dbReference>
<protein>
    <submittedName>
        <fullName evidence="1">Uncharacterized protein</fullName>
    </submittedName>
</protein>
<organism evidence="1 2">
    <name type="scientific">Lasius platythorax</name>
    <dbReference type="NCBI Taxonomy" id="488582"/>
    <lineage>
        <taxon>Eukaryota</taxon>
        <taxon>Metazoa</taxon>
        <taxon>Ecdysozoa</taxon>
        <taxon>Arthropoda</taxon>
        <taxon>Hexapoda</taxon>
        <taxon>Insecta</taxon>
        <taxon>Pterygota</taxon>
        <taxon>Neoptera</taxon>
        <taxon>Endopterygota</taxon>
        <taxon>Hymenoptera</taxon>
        <taxon>Apocrita</taxon>
        <taxon>Aculeata</taxon>
        <taxon>Formicoidea</taxon>
        <taxon>Formicidae</taxon>
        <taxon>Formicinae</taxon>
        <taxon>Lasius</taxon>
        <taxon>Lasius</taxon>
    </lineage>
</organism>
<name>A0AAV2N4C1_9HYME</name>
<keyword evidence="2" id="KW-1185">Reference proteome</keyword>